<keyword evidence="2" id="KW-0521">NADP</keyword>
<evidence type="ECO:0000256" key="2">
    <source>
        <dbReference type="ARBA" id="ARBA00022857"/>
    </source>
</evidence>
<name>A0AAX6MUD7_9PEZI</name>
<comment type="caution">
    <text evidence="5">The sequence shown here is derived from an EMBL/GenBank/DDBJ whole genome shotgun (WGS) entry which is preliminary data.</text>
</comment>
<dbReference type="InterPro" id="IPR008030">
    <property type="entry name" value="NmrA-like"/>
</dbReference>
<comment type="similarity">
    <text evidence="1">Belongs to the NmrA-type oxidoreductase family. Isoflavone reductase subfamily.</text>
</comment>
<dbReference type="InterPro" id="IPR036291">
    <property type="entry name" value="NAD(P)-bd_dom_sf"/>
</dbReference>
<dbReference type="PANTHER" id="PTHR47706:SF4">
    <property type="entry name" value="NMRA-LIKE DOMAIN-CONTAINING PROTEIN"/>
    <property type="match status" value="1"/>
</dbReference>
<evidence type="ECO:0000313" key="5">
    <source>
        <dbReference type="EMBL" id="KAK6956114.1"/>
    </source>
</evidence>
<evidence type="ECO:0000256" key="3">
    <source>
        <dbReference type="ARBA" id="ARBA00023002"/>
    </source>
</evidence>
<dbReference type="Proteomes" id="UP001369815">
    <property type="component" value="Unassembled WGS sequence"/>
</dbReference>
<dbReference type="PANTHER" id="PTHR47706">
    <property type="entry name" value="NMRA-LIKE FAMILY PROTEIN"/>
    <property type="match status" value="1"/>
</dbReference>
<accession>A0AAX6MUD7</accession>
<dbReference type="Pfam" id="PF05368">
    <property type="entry name" value="NmrA"/>
    <property type="match status" value="1"/>
</dbReference>
<dbReference type="EMBL" id="JBANMG010000002">
    <property type="protein sequence ID" value="KAK6956114.1"/>
    <property type="molecule type" value="Genomic_DNA"/>
</dbReference>
<dbReference type="SUPFAM" id="SSF51735">
    <property type="entry name" value="NAD(P)-binding Rossmann-fold domains"/>
    <property type="match status" value="1"/>
</dbReference>
<evidence type="ECO:0000259" key="4">
    <source>
        <dbReference type="Pfam" id="PF05368"/>
    </source>
</evidence>
<protein>
    <recommendedName>
        <fullName evidence="4">NmrA-like domain-containing protein</fullName>
    </recommendedName>
</protein>
<organism evidence="5 6">
    <name type="scientific">Daldinia eschscholtzii</name>
    <dbReference type="NCBI Taxonomy" id="292717"/>
    <lineage>
        <taxon>Eukaryota</taxon>
        <taxon>Fungi</taxon>
        <taxon>Dikarya</taxon>
        <taxon>Ascomycota</taxon>
        <taxon>Pezizomycotina</taxon>
        <taxon>Sordariomycetes</taxon>
        <taxon>Xylariomycetidae</taxon>
        <taxon>Xylariales</taxon>
        <taxon>Hypoxylaceae</taxon>
        <taxon>Daldinia</taxon>
    </lineage>
</organism>
<dbReference type="GO" id="GO:0016491">
    <property type="term" value="F:oxidoreductase activity"/>
    <property type="evidence" value="ECO:0007669"/>
    <property type="project" value="UniProtKB-KW"/>
</dbReference>
<keyword evidence="3" id="KW-0560">Oxidoreductase</keyword>
<dbReference type="AlphaFoldDB" id="A0AAX6MUD7"/>
<dbReference type="InterPro" id="IPR051609">
    <property type="entry name" value="NmrA/Isoflavone_reductase-like"/>
</dbReference>
<dbReference type="Gene3D" id="3.40.50.720">
    <property type="entry name" value="NAD(P)-binding Rossmann-like Domain"/>
    <property type="match status" value="1"/>
</dbReference>
<gene>
    <name evidence="5" type="ORF">Daesc_001384</name>
</gene>
<proteinExistence type="inferred from homology"/>
<evidence type="ECO:0000313" key="6">
    <source>
        <dbReference type="Proteomes" id="UP001369815"/>
    </source>
</evidence>
<sequence length="345" mass="38434">MVKVAIASASSALAREVIDTLVASKKHEVIALVRNVISNKSIFLVHSLQLAEIADLGVQDPAQFPPLPGVEWVQTTYEDKSELVRLFKGIEAVICFLPVHLDKDNAIQTRLIDASIEAGVRRYAPSEWATGVKLESSLDAMSWYAGKVEIAHYLEKLNEEKKVIEYTRFQVGTFTNYLAHPHKTTNHVHTIPFLFDFESQQALAIEGSQNDVIVWTTVQDIAGVVTRAIEYEGEWPVIGGITGTRATIGELLQLSEAIVGKPLKVQWLKKEDLEAQIRETGDLSLPDLRTATPEQVGAFLQAAPARILIAISRGAYDVTDEWNKILPNYKFTQLEDFLKTVWGEK</sequence>
<keyword evidence="6" id="KW-1185">Reference proteome</keyword>
<reference evidence="5 6" key="1">
    <citation type="journal article" date="2024" name="Front Chem Biol">
        <title>Unveiling the potential of Daldinia eschscholtzii MFLUCC 19-0629 through bioactivity and bioinformatics studies for enhanced sustainable agriculture production.</title>
        <authorList>
            <person name="Brooks S."/>
            <person name="Weaver J.A."/>
            <person name="Klomchit A."/>
            <person name="Alharthi S.A."/>
            <person name="Onlamun T."/>
            <person name="Nurani R."/>
            <person name="Vong T.K."/>
            <person name="Alberti F."/>
            <person name="Greco C."/>
        </authorList>
    </citation>
    <scope>NUCLEOTIDE SEQUENCE [LARGE SCALE GENOMIC DNA]</scope>
    <source>
        <strain evidence="5">MFLUCC 19-0629</strain>
    </source>
</reference>
<evidence type="ECO:0000256" key="1">
    <source>
        <dbReference type="ARBA" id="ARBA00005725"/>
    </source>
</evidence>
<dbReference type="Gene3D" id="3.90.25.10">
    <property type="entry name" value="UDP-galactose 4-epimerase, domain 1"/>
    <property type="match status" value="1"/>
</dbReference>
<feature type="domain" description="NmrA-like" evidence="4">
    <location>
        <begin position="3"/>
        <end position="277"/>
    </location>
</feature>